<name>A0A4Q7U0L4_9MICO</name>
<protein>
    <submittedName>
        <fullName evidence="1">Uncharacterized protein</fullName>
    </submittedName>
</protein>
<evidence type="ECO:0000313" key="1">
    <source>
        <dbReference type="EMBL" id="RZT66773.1"/>
    </source>
</evidence>
<dbReference type="AlphaFoldDB" id="A0A4Q7U0L4"/>
<dbReference type="OrthoDB" id="4993234at2"/>
<dbReference type="RefSeq" id="WP_130453120.1">
    <property type="nucleotide sequence ID" value="NZ_QYAG01000001.1"/>
</dbReference>
<proteinExistence type="predicted"/>
<comment type="caution">
    <text evidence="1">The sequence shown here is derived from an EMBL/GenBank/DDBJ whole genome shotgun (WGS) entry which is preliminary data.</text>
</comment>
<keyword evidence="2" id="KW-1185">Reference proteome</keyword>
<accession>A0A4Q7U0L4</accession>
<reference evidence="1 2" key="1">
    <citation type="journal article" date="2015" name="Stand. Genomic Sci.">
        <title>Genomic Encyclopedia of Bacterial and Archaeal Type Strains, Phase III: the genomes of soil and plant-associated and newly described type strains.</title>
        <authorList>
            <person name="Whitman W.B."/>
            <person name="Woyke T."/>
            <person name="Klenk H.P."/>
            <person name="Zhou Y."/>
            <person name="Lilburn T.G."/>
            <person name="Beck B.J."/>
            <person name="De Vos P."/>
            <person name="Vandamme P."/>
            <person name="Eisen J.A."/>
            <person name="Garrity G."/>
            <person name="Hugenholtz P."/>
            <person name="Kyrpides N.C."/>
        </authorList>
    </citation>
    <scope>NUCLEOTIDE SEQUENCE [LARGE SCALE GENOMIC DNA]</scope>
    <source>
        <strain evidence="1 2">RF6</strain>
    </source>
</reference>
<evidence type="ECO:0000313" key="2">
    <source>
        <dbReference type="Proteomes" id="UP000291832"/>
    </source>
</evidence>
<organism evidence="1 2">
    <name type="scientific">Leucobacter luti</name>
    <dbReference type="NCBI Taxonomy" id="340320"/>
    <lineage>
        <taxon>Bacteria</taxon>
        <taxon>Bacillati</taxon>
        <taxon>Actinomycetota</taxon>
        <taxon>Actinomycetes</taxon>
        <taxon>Micrococcales</taxon>
        <taxon>Microbacteriaceae</taxon>
        <taxon>Leucobacter</taxon>
    </lineage>
</organism>
<sequence>MSDRIDHAAEARNCISYARTTESSAEAHLSQAEAQVHATLALVEQQRIANLIALAQPVQLPGGGEARYDIYEVEYGNVGDVMSCALRPEVREALGL</sequence>
<dbReference type="Proteomes" id="UP000291832">
    <property type="component" value="Unassembled WGS sequence"/>
</dbReference>
<gene>
    <name evidence="1" type="ORF">EV139_0900</name>
</gene>
<dbReference type="EMBL" id="SHKI01000003">
    <property type="protein sequence ID" value="RZT66773.1"/>
    <property type="molecule type" value="Genomic_DNA"/>
</dbReference>